<dbReference type="PANTHER" id="PTHR39338">
    <property type="entry name" value="BLL5662 PROTEIN-RELATED"/>
    <property type="match status" value="1"/>
</dbReference>
<dbReference type="AlphaFoldDB" id="L7KLM1"/>
<dbReference type="PANTHER" id="PTHR39338:SF5">
    <property type="entry name" value="BLR6139 PROTEIN"/>
    <property type="match status" value="1"/>
</dbReference>
<feature type="region of interest" description="Disordered" evidence="1">
    <location>
        <begin position="136"/>
        <end position="169"/>
    </location>
</feature>
<gene>
    <name evidence="2" type="ORF">GOACH_06_01000</name>
</gene>
<evidence type="ECO:0008006" key="4">
    <source>
        <dbReference type="Google" id="ProtNLM"/>
    </source>
</evidence>
<proteinExistence type="predicted"/>
<name>L7KLM1_9ACTN</name>
<dbReference type="STRING" id="1220583.GOACH_06_01000"/>
<dbReference type="InterPro" id="IPR008912">
    <property type="entry name" value="Uncharacterised_CoxE"/>
</dbReference>
<comment type="caution">
    <text evidence="2">The sequence shown here is derived from an EMBL/GenBank/DDBJ whole genome shotgun (WGS) entry which is preliminary data.</text>
</comment>
<protein>
    <recommendedName>
        <fullName evidence="4">VWFA domain-containing protein</fullName>
    </recommendedName>
</protein>
<sequence>MPVDAENMATPSRVRSATATRDHVLDAIAVVFGHALRRHHVTVSPAEVIEIRRTLTLVGADDLDRLRAALRAVSVKYAHEGDGFDTAFDLVFVGAQKADDAADLPRPRGAAAELPEDVAWDDDFDGAARRIGADEHTDEIGDLMADDPDARERHGESAHREENDFSVSAGTEQLTVDAESDSVAGGITYTVEIDGAAAAQAGELVGSTARVSGTSITMADAAAILAALDSADARSVYGDDGAKDLSDEQRAELEHALSQFISALSERLVGVAADAVLDSAPLHGSDQAQIDRACHRLIQRLRGAPRTVARTADRGALDMRRTMRSAVRTDGVPLTLWRRVRSPGPVRLLILVDVSLSVRPVAGFILRLAQTLYAFGDRCEVVAFVDRPVLVTTALRTAAADGALAAVLATDDLDLSATSDYGRMLAELLESHSGLITARTSVLVVGDARSNGFDPRVDLFAELARRVHRMAWVTPEPRRYWTQTGCALGDYAQHCTGAVSARDGTELIEKADELGSALA</sequence>
<evidence type="ECO:0000313" key="2">
    <source>
        <dbReference type="EMBL" id="GAC48603.1"/>
    </source>
</evidence>
<reference evidence="2 3" key="1">
    <citation type="submission" date="2012-12" db="EMBL/GenBank/DDBJ databases">
        <title>Whole genome shotgun sequence of Gordonia aichiensis NBRC 108223.</title>
        <authorList>
            <person name="Isaki-Nakamura S."/>
            <person name="Hosoyama A."/>
            <person name="Tsuchikane K."/>
            <person name="Ando Y."/>
            <person name="Baba S."/>
            <person name="Ohji S."/>
            <person name="Hamada M."/>
            <person name="Tamura T."/>
            <person name="Yamazoe A."/>
            <person name="Yamazaki S."/>
            <person name="Fujita N."/>
        </authorList>
    </citation>
    <scope>NUCLEOTIDE SEQUENCE [LARGE SCALE GENOMIC DNA]</scope>
    <source>
        <strain evidence="2 3">NBRC 108223</strain>
    </source>
</reference>
<dbReference type="EMBL" id="BANR01000006">
    <property type="protein sequence ID" value="GAC48603.1"/>
    <property type="molecule type" value="Genomic_DNA"/>
</dbReference>
<keyword evidence="3" id="KW-1185">Reference proteome</keyword>
<dbReference type="Proteomes" id="UP000010988">
    <property type="component" value="Unassembled WGS sequence"/>
</dbReference>
<dbReference type="eggNOG" id="COG3552">
    <property type="taxonomic scope" value="Bacteria"/>
</dbReference>
<evidence type="ECO:0000313" key="3">
    <source>
        <dbReference type="Proteomes" id="UP000010988"/>
    </source>
</evidence>
<dbReference type="Pfam" id="PF05762">
    <property type="entry name" value="VWA_CoxE"/>
    <property type="match status" value="1"/>
</dbReference>
<dbReference type="NCBIfam" id="NF047783">
    <property type="entry name" value="VWA_dom_MadC"/>
    <property type="match status" value="1"/>
</dbReference>
<organism evidence="2 3">
    <name type="scientific">Gordonia aichiensis NBRC 108223</name>
    <dbReference type="NCBI Taxonomy" id="1220583"/>
    <lineage>
        <taxon>Bacteria</taxon>
        <taxon>Bacillati</taxon>
        <taxon>Actinomycetota</taxon>
        <taxon>Actinomycetes</taxon>
        <taxon>Mycobacteriales</taxon>
        <taxon>Gordoniaceae</taxon>
        <taxon>Gordonia</taxon>
    </lineage>
</organism>
<accession>L7KLM1</accession>
<evidence type="ECO:0000256" key="1">
    <source>
        <dbReference type="SAM" id="MobiDB-lite"/>
    </source>
</evidence>
<feature type="compositionally biased region" description="Basic and acidic residues" evidence="1">
    <location>
        <begin position="148"/>
        <end position="163"/>
    </location>
</feature>